<dbReference type="RefSeq" id="WP_285621066.1">
    <property type="nucleotide sequence ID" value="NZ_BSTJ01000003.1"/>
</dbReference>
<sequence>MTATDHRAGAGYAHTDTHVLLLGLAGRVPDEALAEMRLCLADGEMAELASLLAVQVAGLTLTETEAELVRALTGEATPGVGAPPTLPYRFGDRHGVPPVPGRDVPADAMDEVVVEAVTRVGGLVALWRVFRHASAGPPERVYLGEAEPGADVVELTAETQYALTRASDDVPRVEVFTEGTPLGPYHEAALDGASLVWPAPVVPIRLARAFDGADPGDGPFFAAGHARLEGPDGERVLAYLRSAELVVNTPGAMNDVLDVSRVAAVPVGFRSDGEWVWSDAVAYYLKRHGLAPEPDLLAHILTRTSPPGGLGRLTRHRALATLFAPAEGGPVWQAG</sequence>
<dbReference type="EMBL" id="BSTJ01000003">
    <property type="protein sequence ID" value="GLY74857.1"/>
    <property type="molecule type" value="Genomic_DNA"/>
</dbReference>
<reference evidence="1" key="1">
    <citation type="submission" date="2023-03" db="EMBL/GenBank/DDBJ databases">
        <title>Actinoallomurus iriomotensis NBRC 103681.</title>
        <authorList>
            <person name="Ichikawa N."/>
            <person name="Sato H."/>
            <person name="Tonouchi N."/>
        </authorList>
    </citation>
    <scope>NUCLEOTIDE SEQUENCE</scope>
    <source>
        <strain evidence="1">NBRC 103681</strain>
    </source>
</reference>
<gene>
    <name evidence="1" type="ORF">Airi01_031240</name>
</gene>
<proteinExistence type="predicted"/>
<evidence type="ECO:0000313" key="2">
    <source>
        <dbReference type="Proteomes" id="UP001165135"/>
    </source>
</evidence>
<dbReference type="Proteomes" id="UP001165135">
    <property type="component" value="Unassembled WGS sequence"/>
</dbReference>
<evidence type="ECO:0000313" key="1">
    <source>
        <dbReference type="EMBL" id="GLY74857.1"/>
    </source>
</evidence>
<accession>A0A9W6VPW1</accession>
<dbReference type="AlphaFoldDB" id="A0A9W6VPW1"/>
<comment type="caution">
    <text evidence="1">The sequence shown here is derived from an EMBL/GenBank/DDBJ whole genome shotgun (WGS) entry which is preliminary data.</text>
</comment>
<organism evidence="1 2">
    <name type="scientific">Actinoallomurus iriomotensis</name>
    <dbReference type="NCBI Taxonomy" id="478107"/>
    <lineage>
        <taxon>Bacteria</taxon>
        <taxon>Bacillati</taxon>
        <taxon>Actinomycetota</taxon>
        <taxon>Actinomycetes</taxon>
        <taxon>Streptosporangiales</taxon>
        <taxon>Thermomonosporaceae</taxon>
        <taxon>Actinoallomurus</taxon>
    </lineage>
</organism>
<protein>
    <submittedName>
        <fullName evidence="1">Uncharacterized protein</fullName>
    </submittedName>
</protein>
<name>A0A9W6VPW1_9ACTN</name>